<accession>A0A2I6SBU3</accession>
<proteinExistence type="predicted"/>
<reference evidence="1" key="2">
    <citation type="journal article" date="2018" name="Genome Announc.">
        <title>First Report of a Complete Genome Sequence of White spot syndrome virus from India.</title>
        <authorList>
            <person name="Vinaya Kumar K."/>
            <person name="Shekhar M.S."/>
            <person name="Otta S.K."/>
            <person name="Karthic K."/>
            <person name="Ashok Kumar J."/>
            <person name="Gopikrishna G."/>
            <person name="Vijayan K.K."/>
        </authorList>
    </citation>
    <scope>NUCLEOTIDE SEQUENCE</scope>
    <source>
        <strain evidence="1">IN_AP4RU</strain>
    </source>
</reference>
<evidence type="ECO:0000313" key="1">
    <source>
        <dbReference type="EMBL" id="AUO15022.1"/>
    </source>
</evidence>
<name>A0A2I6SBU3_9VIRU</name>
<reference evidence="1" key="1">
    <citation type="submission" date="2017-12" db="EMBL/GenBank/DDBJ databases">
        <authorList>
            <person name="Katneni V.K."/>
            <person name="Shekhar M.S."/>
            <person name="Otta S.K."/>
            <person name="Karthic K."/>
            <person name="Jangam A.K."/>
            <person name="Gopikrishna G."/>
            <person name="Vijayan K.K."/>
        </authorList>
    </citation>
    <scope>NUCLEOTIDE SEQUENCE [LARGE SCALE GENOMIC DNA]</scope>
    <source>
        <strain evidence="1">IN_AP4RU</strain>
    </source>
</reference>
<dbReference type="SUPFAM" id="SSF63418">
    <property type="entry name" value="MurE/MurF N-terminal domain"/>
    <property type="match status" value="1"/>
</dbReference>
<organism evidence="1">
    <name type="scientific">White spot syndrome virus</name>
    <dbReference type="NCBI Taxonomy" id="342409"/>
    <lineage>
        <taxon>Viruses</taxon>
        <taxon>Viruses incertae sedis</taxon>
        <taxon>Naldaviricetes</taxon>
        <taxon>Nimaviridae</taxon>
        <taxon>Whispovirus</taxon>
    </lineage>
</organism>
<dbReference type="Proteomes" id="UP000267352">
    <property type="component" value="Segment"/>
</dbReference>
<dbReference type="EMBL" id="MG702567">
    <property type="protein sequence ID" value="AUO15022.1"/>
    <property type="molecule type" value="Genomic_DNA"/>
</dbReference>
<protein>
    <submittedName>
        <fullName evidence="1">WSSV190</fullName>
    </submittedName>
</protein>
<sequence>MTVPEMVRNVSGIWPTDFWTAISGTAVNGRHHPDRAFQEGVFTLLLGQNF</sequence>
<dbReference type="InterPro" id="IPR035911">
    <property type="entry name" value="MurE/MurF_N"/>
</dbReference>